<dbReference type="InterPro" id="IPR052905">
    <property type="entry name" value="LD-transpeptidase_YkuD-like"/>
</dbReference>
<keyword evidence="6 7" id="KW-0961">Cell wall biogenesis/degradation</keyword>
<evidence type="ECO:0000313" key="9">
    <source>
        <dbReference type="EMBL" id="UOF02700.1"/>
    </source>
</evidence>
<evidence type="ECO:0000313" key="10">
    <source>
        <dbReference type="Proteomes" id="UP000830116"/>
    </source>
</evidence>
<evidence type="ECO:0000256" key="4">
    <source>
        <dbReference type="ARBA" id="ARBA00022960"/>
    </source>
</evidence>
<keyword evidence="4 7" id="KW-0133">Cell shape</keyword>
<dbReference type="PANTHER" id="PTHR41533">
    <property type="entry name" value="L,D-TRANSPEPTIDASE HI_1667-RELATED"/>
    <property type="match status" value="1"/>
</dbReference>
<dbReference type="SUPFAM" id="SSF47090">
    <property type="entry name" value="PGBD-like"/>
    <property type="match status" value="1"/>
</dbReference>
<dbReference type="SUPFAM" id="SSF141523">
    <property type="entry name" value="L,D-transpeptidase catalytic domain-like"/>
    <property type="match status" value="1"/>
</dbReference>
<dbReference type="InterPro" id="IPR036366">
    <property type="entry name" value="PGBDSf"/>
</dbReference>
<keyword evidence="10" id="KW-1185">Reference proteome</keyword>
<dbReference type="CDD" id="cd16913">
    <property type="entry name" value="YkuD_like"/>
    <property type="match status" value="1"/>
</dbReference>
<dbReference type="EMBL" id="CP093442">
    <property type="protein sequence ID" value="UOF02700.1"/>
    <property type="molecule type" value="Genomic_DNA"/>
</dbReference>
<gene>
    <name evidence="9" type="ORF">MNR06_07025</name>
</gene>
<protein>
    <submittedName>
        <fullName evidence="9">L,D-transpeptidase family protein</fullName>
    </submittedName>
</protein>
<sequence>MNSSWIRKTFGLCLGVCLLIPNMAFSFGEPETIREKLTAQTFVPLIKGSNDFILHSDRLNSLYSLRGYQPIWVDSTGRPTNKVVDLKLALMQAPRNGLLAADYWDATVEAQLQKVTQDPNHWLTFELVLSESLIRYVSHLAHGRFNPKDIEEENRIFFKQKAFDLWADLNTRVSDDKPLSTTLDFFAPQVQRYKDLVSILGFLTELRRTHGEWDQLVSPGVAVKKGYKGDFVGQLRDRFNLIGYKVTADGPNRNQVDDELDQVLRNFQKLNGLKVDGIIGTRSEVLKNLNFTLSQRIGQVLVTMEKIRWLPRNMEARHIFINLAAAEFRLFDNGTKVFDFKAIAGQTWRRTPTMRNSLYEVVLNPPWNVPDSIAWKDKLPEIKRDINYIYKNNLVVYNNDNQQVNPESVPWHSLSRDYFPYRLAQRPGYNNALGVVKFSLDNDQAIYLHDTNDRQLVLGDQRHQSSGCVRLEKPLELAEYLLAGTEWTKERIHVEVPHEKETSSRPTRYIKLSKQAAIPTYLMYLTVERSEDGFIRFFDDTYGQDVQTGKAVQNKKVDNEMF</sequence>
<organism evidence="9 10">
    <name type="scientific">Bdellovibrio reynosensis</name>
    <dbReference type="NCBI Taxonomy" id="2835041"/>
    <lineage>
        <taxon>Bacteria</taxon>
        <taxon>Pseudomonadati</taxon>
        <taxon>Bdellovibrionota</taxon>
        <taxon>Bdellovibrionia</taxon>
        <taxon>Bdellovibrionales</taxon>
        <taxon>Pseudobdellovibrionaceae</taxon>
        <taxon>Bdellovibrio</taxon>
    </lineage>
</organism>
<dbReference type="PANTHER" id="PTHR41533:SF2">
    <property type="entry name" value="BLR7131 PROTEIN"/>
    <property type="match status" value="1"/>
</dbReference>
<dbReference type="RefSeq" id="WP_243540493.1">
    <property type="nucleotide sequence ID" value="NZ_CP093442.1"/>
</dbReference>
<evidence type="ECO:0000256" key="3">
    <source>
        <dbReference type="ARBA" id="ARBA00022679"/>
    </source>
</evidence>
<dbReference type="InterPro" id="IPR045380">
    <property type="entry name" value="LD_TPept_scaffold_dom"/>
</dbReference>
<dbReference type="InterPro" id="IPR005490">
    <property type="entry name" value="LD_TPept_cat_dom"/>
</dbReference>
<comment type="similarity">
    <text evidence="2">Belongs to the YkuD family.</text>
</comment>
<proteinExistence type="inferred from homology"/>
<evidence type="ECO:0000259" key="8">
    <source>
        <dbReference type="PROSITE" id="PS52029"/>
    </source>
</evidence>
<evidence type="ECO:0000256" key="5">
    <source>
        <dbReference type="ARBA" id="ARBA00022984"/>
    </source>
</evidence>
<reference evidence="9" key="1">
    <citation type="submission" date="2022-03" db="EMBL/GenBank/DDBJ databases">
        <title>Genome Identification and Characterization of new species Bdellovibrio reynosense LBG001 sp. nov. from a Mexico soil sample.</title>
        <authorList>
            <person name="Camilli A."/>
            <person name="Ajao Y."/>
            <person name="Guo X."/>
        </authorList>
    </citation>
    <scope>NUCLEOTIDE SEQUENCE</scope>
    <source>
        <strain evidence="9">LBG001</strain>
    </source>
</reference>
<evidence type="ECO:0000256" key="6">
    <source>
        <dbReference type="ARBA" id="ARBA00023316"/>
    </source>
</evidence>
<dbReference type="Pfam" id="PF01471">
    <property type="entry name" value="PG_binding_1"/>
    <property type="match status" value="1"/>
</dbReference>
<feature type="active site" description="Proton donor/acceptor" evidence="7">
    <location>
        <position position="449"/>
    </location>
</feature>
<dbReference type="InterPro" id="IPR038063">
    <property type="entry name" value="Transpep_catalytic_dom"/>
</dbReference>
<accession>A0ABY4CCR9</accession>
<dbReference type="Gene3D" id="2.40.440.10">
    <property type="entry name" value="L,D-transpeptidase catalytic domain-like"/>
    <property type="match status" value="1"/>
</dbReference>
<dbReference type="Pfam" id="PF03734">
    <property type="entry name" value="YkuD"/>
    <property type="match status" value="1"/>
</dbReference>
<evidence type="ECO:0000256" key="1">
    <source>
        <dbReference type="ARBA" id="ARBA00004752"/>
    </source>
</evidence>
<comment type="pathway">
    <text evidence="1 7">Cell wall biogenesis; peptidoglycan biosynthesis.</text>
</comment>
<feature type="domain" description="L,D-TPase catalytic" evidence="8">
    <location>
        <begin position="317"/>
        <end position="495"/>
    </location>
</feature>
<evidence type="ECO:0000256" key="2">
    <source>
        <dbReference type="ARBA" id="ARBA00005992"/>
    </source>
</evidence>
<feature type="active site" description="Nucleophile" evidence="7">
    <location>
        <position position="468"/>
    </location>
</feature>
<dbReference type="InterPro" id="IPR002477">
    <property type="entry name" value="Peptidoglycan-bd-like"/>
</dbReference>
<dbReference type="Pfam" id="PF20142">
    <property type="entry name" value="Scaffold"/>
    <property type="match status" value="1"/>
</dbReference>
<dbReference type="InterPro" id="IPR036365">
    <property type="entry name" value="PGBD-like_sf"/>
</dbReference>
<dbReference type="Gene3D" id="1.10.101.10">
    <property type="entry name" value="PGBD-like superfamily/PGBD"/>
    <property type="match status" value="1"/>
</dbReference>
<keyword evidence="5 7" id="KW-0573">Peptidoglycan synthesis</keyword>
<evidence type="ECO:0000256" key="7">
    <source>
        <dbReference type="PROSITE-ProRule" id="PRU01373"/>
    </source>
</evidence>
<name>A0ABY4CCR9_9BACT</name>
<dbReference type="Proteomes" id="UP000830116">
    <property type="component" value="Chromosome"/>
</dbReference>
<dbReference type="PROSITE" id="PS52029">
    <property type="entry name" value="LD_TPASE"/>
    <property type="match status" value="1"/>
</dbReference>
<keyword evidence="3" id="KW-0808">Transferase</keyword>